<accession>A0ABR8XBW9</accession>
<reference evidence="1 2" key="1">
    <citation type="submission" date="2020-08" db="EMBL/GenBank/DDBJ databases">
        <title>A Genomic Blueprint of the Chicken Gut Microbiome.</title>
        <authorList>
            <person name="Gilroy R."/>
            <person name="Ravi A."/>
            <person name="Getino M."/>
            <person name="Pursley I."/>
            <person name="Horton D.L."/>
            <person name="Alikhan N.-F."/>
            <person name="Baker D."/>
            <person name="Gharbi K."/>
            <person name="Hall N."/>
            <person name="Watson M."/>
            <person name="Adriaenssens E.M."/>
            <person name="Foster-Nyarko E."/>
            <person name="Jarju S."/>
            <person name="Secka A."/>
            <person name="Antonio M."/>
            <person name="Oren A."/>
            <person name="Chaudhuri R."/>
            <person name="La Ragione R.M."/>
            <person name="Hildebrand F."/>
            <person name="Pallen M.J."/>
        </authorList>
    </citation>
    <scope>NUCLEOTIDE SEQUENCE [LARGE SCALE GENOMIC DNA]</scope>
    <source>
        <strain evidence="1 2">Re31</strain>
    </source>
</reference>
<dbReference type="RefSeq" id="WP_191707223.1">
    <property type="nucleotide sequence ID" value="NZ_JACSQA010000010.1"/>
</dbReference>
<proteinExistence type="predicted"/>
<sequence length="78" mass="8535">MKQSNQETINNVVQLKKESSLTPSSISALPDLTITPTEANERIDKLKDFVKTSMVHGVDYGSIDGFSKPTIQSALKLV</sequence>
<keyword evidence="2" id="KW-1185">Reference proteome</keyword>
<evidence type="ECO:0000313" key="2">
    <source>
        <dbReference type="Proteomes" id="UP000640930"/>
    </source>
</evidence>
<dbReference type="EMBL" id="JACSQA010000010">
    <property type="protein sequence ID" value="MBD8026729.1"/>
    <property type="molecule type" value="Genomic_DNA"/>
</dbReference>
<protein>
    <submittedName>
        <fullName evidence="1">Uncharacterized protein</fullName>
    </submittedName>
</protein>
<name>A0ABR8XBW9_9BACL</name>
<gene>
    <name evidence="1" type="ORF">H9636_08665</name>
</gene>
<comment type="caution">
    <text evidence="1">The sequence shown here is derived from an EMBL/GenBank/DDBJ whole genome shotgun (WGS) entry which is preliminary data.</text>
</comment>
<evidence type="ECO:0000313" key="1">
    <source>
        <dbReference type="EMBL" id="MBD8026729.1"/>
    </source>
</evidence>
<organism evidence="1 2">
    <name type="scientific">Ureibacillus galli</name>
    <dbReference type="NCBI Taxonomy" id="2762222"/>
    <lineage>
        <taxon>Bacteria</taxon>
        <taxon>Bacillati</taxon>
        <taxon>Bacillota</taxon>
        <taxon>Bacilli</taxon>
        <taxon>Bacillales</taxon>
        <taxon>Caryophanaceae</taxon>
        <taxon>Ureibacillus</taxon>
    </lineage>
</organism>
<dbReference type="Proteomes" id="UP000640930">
    <property type="component" value="Unassembled WGS sequence"/>
</dbReference>